<evidence type="ECO:0000259" key="1">
    <source>
        <dbReference type="PROSITE" id="PS50206"/>
    </source>
</evidence>
<feature type="domain" description="Rhodanese" evidence="1">
    <location>
        <begin position="32"/>
        <end position="122"/>
    </location>
</feature>
<gene>
    <name evidence="2" type="ORF">GCM10007895_07120</name>
</gene>
<dbReference type="InterPro" id="IPR036873">
    <property type="entry name" value="Rhodanese-like_dom_sf"/>
</dbReference>
<reference evidence="2" key="2">
    <citation type="submission" date="2023-01" db="EMBL/GenBank/DDBJ databases">
        <title>Draft genome sequence of Paraferrimonas sedimenticola strain NBRC 101628.</title>
        <authorList>
            <person name="Sun Q."/>
            <person name="Mori K."/>
        </authorList>
    </citation>
    <scope>NUCLEOTIDE SEQUENCE</scope>
    <source>
        <strain evidence="2">NBRC 101628</strain>
    </source>
</reference>
<dbReference type="SUPFAM" id="SSF52821">
    <property type="entry name" value="Rhodanese/Cell cycle control phosphatase"/>
    <property type="match status" value="1"/>
</dbReference>
<organism evidence="2 3">
    <name type="scientific">Paraferrimonas sedimenticola</name>
    <dbReference type="NCBI Taxonomy" id="375674"/>
    <lineage>
        <taxon>Bacteria</taxon>
        <taxon>Pseudomonadati</taxon>
        <taxon>Pseudomonadota</taxon>
        <taxon>Gammaproteobacteria</taxon>
        <taxon>Alteromonadales</taxon>
        <taxon>Ferrimonadaceae</taxon>
        <taxon>Paraferrimonas</taxon>
    </lineage>
</organism>
<dbReference type="GO" id="GO:0004792">
    <property type="term" value="F:thiosulfate-cyanide sulfurtransferase activity"/>
    <property type="evidence" value="ECO:0007669"/>
    <property type="project" value="TreeGrafter"/>
</dbReference>
<proteinExistence type="predicted"/>
<dbReference type="PANTHER" id="PTHR44086">
    <property type="entry name" value="THIOSULFATE SULFURTRANSFERASE RDL2, MITOCHONDRIAL-RELATED"/>
    <property type="match status" value="1"/>
</dbReference>
<dbReference type="EMBL" id="BSNC01000002">
    <property type="protein sequence ID" value="GLP95406.1"/>
    <property type="molecule type" value="Genomic_DNA"/>
</dbReference>
<dbReference type="CDD" id="cd00158">
    <property type="entry name" value="RHOD"/>
    <property type="match status" value="1"/>
</dbReference>
<dbReference type="PANTHER" id="PTHR44086:SF13">
    <property type="entry name" value="THIOSULFATE SULFURTRANSFERASE PSPE"/>
    <property type="match status" value="1"/>
</dbReference>
<dbReference type="PROSITE" id="PS50206">
    <property type="entry name" value="RHODANESE_3"/>
    <property type="match status" value="1"/>
</dbReference>
<accession>A0AA37RUG7</accession>
<dbReference type="InterPro" id="IPR001763">
    <property type="entry name" value="Rhodanese-like_dom"/>
</dbReference>
<reference evidence="2" key="1">
    <citation type="journal article" date="2014" name="Int. J. Syst. Evol. Microbiol.">
        <title>Complete genome sequence of Corynebacterium casei LMG S-19264T (=DSM 44701T), isolated from a smear-ripened cheese.</title>
        <authorList>
            <consortium name="US DOE Joint Genome Institute (JGI-PGF)"/>
            <person name="Walter F."/>
            <person name="Albersmeier A."/>
            <person name="Kalinowski J."/>
            <person name="Ruckert C."/>
        </authorList>
    </citation>
    <scope>NUCLEOTIDE SEQUENCE</scope>
    <source>
        <strain evidence="2">NBRC 101628</strain>
    </source>
</reference>
<evidence type="ECO:0000313" key="2">
    <source>
        <dbReference type="EMBL" id="GLP95406.1"/>
    </source>
</evidence>
<dbReference type="Proteomes" id="UP001161422">
    <property type="component" value="Unassembled WGS sequence"/>
</dbReference>
<protein>
    <submittedName>
        <fullName evidence="2">Sulfurtransferase</fullName>
    </submittedName>
</protein>
<sequence length="125" mass="14114">MQHNPRFEKLCQQAVAQIQEISLAQYQDWVSEARSMTLVDVREQSEWAVSHLPNAEYLGKGVIERDVEKRYPDLDQVLVLYCGGGYRSALAALNLQLMGYRQVYSLAGGFRGWNLAGLPLQTPAQ</sequence>
<dbReference type="SMART" id="SM00450">
    <property type="entry name" value="RHOD"/>
    <property type="match status" value="1"/>
</dbReference>
<dbReference type="AlphaFoldDB" id="A0AA37RUG7"/>
<keyword evidence="3" id="KW-1185">Reference proteome</keyword>
<dbReference type="RefSeq" id="WP_095506725.1">
    <property type="nucleotide sequence ID" value="NZ_BSNC01000002.1"/>
</dbReference>
<evidence type="ECO:0000313" key="3">
    <source>
        <dbReference type="Proteomes" id="UP001161422"/>
    </source>
</evidence>
<comment type="caution">
    <text evidence="2">The sequence shown here is derived from an EMBL/GenBank/DDBJ whole genome shotgun (WGS) entry which is preliminary data.</text>
</comment>
<name>A0AA37RUG7_9GAMM</name>
<dbReference type="Gene3D" id="3.40.250.10">
    <property type="entry name" value="Rhodanese-like domain"/>
    <property type="match status" value="1"/>
</dbReference>
<dbReference type="Pfam" id="PF00581">
    <property type="entry name" value="Rhodanese"/>
    <property type="match status" value="1"/>
</dbReference>